<dbReference type="Proteomes" id="UP001155380">
    <property type="component" value="Unassembled WGS sequence"/>
</dbReference>
<name>A0AAJ1C0H4_9HYPH</name>
<dbReference type="RefSeq" id="WP_250913035.1">
    <property type="nucleotide sequence ID" value="NZ_JAMQAY010000012.1"/>
</dbReference>
<sequence>MLIVTGHIHVEPSDRDEFTADIQALARSSGQRDGNLFYAVAVDDRGAGRLLVVERWRDQASLTAHLHEPDTREFVMRWQGRMRADIRKYDASNERPLMEG</sequence>
<dbReference type="SUPFAM" id="SSF54909">
    <property type="entry name" value="Dimeric alpha+beta barrel"/>
    <property type="match status" value="1"/>
</dbReference>
<keyword evidence="3" id="KW-0560">Oxidoreductase</keyword>
<feature type="domain" description="ABM" evidence="1">
    <location>
        <begin position="2"/>
        <end position="95"/>
    </location>
</feature>
<accession>A0AAJ1C0H4</accession>
<evidence type="ECO:0000313" key="5">
    <source>
        <dbReference type="Proteomes" id="UP001155380"/>
    </source>
</evidence>
<gene>
    <name evidence="2" type="ORF">NBH20_22530</name>
    <name evidence="3" type="ORF">NBH21_22500</name>
</gene>
<dbReference type="Pfam" id="PF03992">
    <property type="entry name" value="ABM"/>
    <property type="match status" value="1"/>
</dbReference>
<evidence type="ECO:0000313" key="2">
    <source>
        <dbReference type="EMBL" id="MCM2403958.1"/>
    </source>
</evidence>
<dbReference type="PANTHER" id="PTHR33336:SF15">
    <property type="entry name" value="ABM DOMAIN-CONTAINING PROTEIN"/>
    <property type="match status" value="1"/>
</dbReference>
<dbReference type="Proteomes" id="UP001155079">
    <property type="component" value="Unassembled WGS sequence"/>
</dbReference>
<comment type="caution">
    <text evidence="3">The sequence shown here is derived from an EMBL/GenBank/DDBJ whole genome shotgun (WGS) entry which is preliminary data.</text>
</comment>
<dbReference type="PROSITE" id="PS51725">
    <property type="entry name" value="ABM"/>
    <property type="match status" value="1"/>
</dbReference>
<dbReference type="Gene3D" id="3.30.70.100">
    <property type="match status" value="1"/>
</dbReference>
<protein>
    <submittedName>
        <fullName evidence="3">Antibiotic biosynthesis monooxygenase</fullName>
    </submittedName>
</protein>
<keyword evidence="4" id="KW-1185">Reference proteome</keyword>
<dbReference type="EMBL" id="JAMQAY010000012">
    <property type="protein sequence ID" value="MCM2403958.1"/>
    <property type="molecule type" value="Genomic_DNA"/>
</dbReference>
<dbReference type="InterPro" id="IPR011008">
    <property type="entry name" value="Dimeric_a/b-barrel"/>
</dbReference>
<proteinExistence type="predicted"/>
<dbReference type="GO" id="GO:0004497">
    <property type="term" value="F:monooxygenase activity"/>
    <property type="evidence" value="ECO:0007669"/>
    <property type="project" value="UniProtKB-KW"/>
</dbReference>
<dbReference type="EMBL" id="JAMXLX010000010">
    <property type="protein sequence ID" value="MCO5959549.1"/>
    <property type="molecule type" value="Genomic_DNA"/>
</dbReference>
<dbReference type="InterPro" id="IPR007138">
    <property type="entry name" value="ABM_dom"/>
</dbReference>
<evidence type="ECO:0000313" key="3">
    <source>
        <dbReference type="EMBL" id="MCO5959549.1"/>
    </source>
</evidence>
<dbReference type="InterPro" id="IPR050744">
    <property type="entry name" value="AI-2_Isomerase_LsrG"/>
</dbReference>
<reference evidence="3 4" key="1">
    <citation type="submission" date="2022-06" db="EMBL/GenBank/DDBJ databases">
        <authorList>
            <person name="Sun Q."/>
        </authorList>
    </citation>
    <scope>NUCLEOTIDE SEQUENCE</scope>
    <source>
        <strain evidence="3">S101</strain>
        <strain evidence="2 4">S153</strain>
    </source>
</reference>
<evidence type="ECO:0000313" key="4">
    <source>
        <dbReference type="Proteomes" id="UP001155079"/>
    </source>
</evidence>
<keyword evidence="3" id="KW-0503">Monooxygenase</keyword>
<dbReference type="PANTHER" id="PTHR33336">
    <property type="entry name" value="QUINOL MONOOXYGENASE YGIN-RELATED"/>
    <property type="match status" value="1"/>
</dbReference>
<organism evidence="3 5">
    <name type="scientific">Ciceribacter sichuanensis</name>
    <dbReference type="NCBI Taxonomy" id="2949647"/>
    <lineage>
        <taxon>Bacteria</taxon>
        <taxon>Pseudomonadati</taxon>
        <taxon>Pseudomonadota</taxon>
        <taxon>Alphaproteobacteria</taxon>
        <taxon>Hyphomicrobiales</taxon>
        <taxon>Rhizobiaceae</taxon>
        <taxon>Ciceribacter</taxon>
    </lineage>
</organism>
<evidence type="ECO:0000259" key="1">
    <source>
        <dbReference type="PROSITE" id="PS51725"/>
    </source>
</evidence>
<dbReference type="AlphaFoldDB" id="A0AAJ1C0H4"/>